<name>A0A365PK88_ACIJU</name>
<accession>A0A365PK88</accession>
<feature type="signal peptide" evidence="1">
    <location>
        <begin position="1"/>
        <end position="18"/>
    </location>
</feature>
<feature type="chain" id="PRO_5016991321" evidence="1">
    <location>
        <begin position="19"/>
        <end position="267"/>
    </location>
</feature>
<dbReference type="Proteomes" id="UP000253688">
    <property type="component" value="Unassembled WGS sequence"/>
</dbReference>
<dbReference type="EMBL" id="QEWH01000028">
    <property type="protein sequence ID" value="RBA48716.1"/>
    <property type="molecule type" value="Genomic_DNA"/>
</dbReference>
<protein>
    <submittedName>
        <fullName evidence="2">Uncharacterized protein</fullName>
    </submittedName>
</protein>
<sequence length="267" mass="28750">MKKIAILLLLSITNLSHAELQALDNQTLQSIQGQGGADLSFKLSLNHNILSDSDLLAGITPTFNCDPARLEYCRLAISVNKRFVQQGSAGANDPVWSMAASDPSIDNKGRKLWVVFKGLQGTLNIQKLGLDAVDLQYLPKTGTGTVIKPAMQFTFDSSKPIQIRNFGFNALSIEQDTGSVLSYYDTNGNLIEGTSTNPQDYGFLKTGTFSAVPQSTGVIETSSPITVTTANNYDTGREKGFIGLQMNGNLAIDGKVQIFACSNNARC</sequence>
<gene>
    <name evidence="2" type="ORF">DC346_05380</name>
</gene>
<dbReference type="AlphaFoldDB" id="A0A365PK88"/>
<keyword evidence="1" id="KW-0732">Signal</keyword>
<evidence type="ECO:0000313" key="3">
    <source>
        <dbReference type="Proteomes" id="UP000253688"/>
    </source>
</evidence>
<organism evidence="2 3">
    <name type="scientific">Acinetobacter junii</name>
    <dbReference type="NCBI Taxonomy" id="40215"/>
    <lineage>
        <taxon>Bacteria</taxon>
        <taxon>Pseudomonadati</taxon>
        <taxon>Pseudomonadota</taxon>
        <taxon>Gammaproteobacteria</taxon>
        <taxon>Moraxellales</taxon>
        <taxon>Moraxellaceae</taxon>
        <taxon>Acinetobacter</taxon>
    </lineage>
</organism>
<comment type="caution">
    <text evidence="2">The sequence shown here is derived from an EMBL/GenBank/DDBJ whole genome shotgun (WGS) entry which is preliminary data.</text>
</comment>
<dbReference type="RefSeq" id="WP_112987332.1">
    <property type="nucleotide sequence ID" value="NZ_CP131470.1"/>
</dbReference>
<reference evidence="2 3" key="1">
    <citation type="submission" date="2018-04" db="EMBL/GenBank/DDBJ databases">
        <title>Acinetobacter junii Genome sequencing and assembly.</title>
        <authorList>
            <person name="Su J."/>
            <person name="Rensing C."/>
            <person name="Mazhar H.S."/>
        </authorList>
    </citation>
    <scope>NUCLEOTIDE SEQUENCE [LARGE SCALE GENOMIC DNA]</scope>
    <source>
        <strain evidence="2 3">SC22</strain>
    </source>
</reference>
<evidence type="ECO:0000256" key="1">
    <source>
        <dbReference type="SAM" id="SignalP"/>
    </source>
</evidence>
<proteinExistence type="predicted"/>
<evidence type="ECO:0000313" key="2">
    <source>
        <dbReference type="EMBL" id="RBA48716.1"/>
    </source>
</evidence>
<dbReference type="STRING" id="40215.BVL33_05510"/>